<reference evidence="3 4" key="1">
    <citation type="submission" date="2024-06" db="EMBL/GenBank/DDBJ databases">
        <authorList>
            <person name="Kraege A."/>
            <person name="Thomma B."/>
        </authorList>
    </citation>
    <scope>NUCLEOTIDE SEQUENCE [LARGE SCALE GENOMIC DNA]</scope>
</reference>
<protein>
    <submittedName>
        <fullName evidence="3">G10689 protein</fullName>
    </submittedName>
</protein>
<accession>A0ABP1GA80</accession>
<feature type="region of interest" description="Disordered" evidence="2">
    <location>
        <begin position="27"/>
        <end position="46"/>
    </location>
</feature>
<feature type="coiled-coil region" evidence="1">
    <location>
        <begin position="514"/>
        <end position="541"/>
    </location>
</feature>
<gene>
    <name evidence="3" type="primary">g10689</name>
    <name evidence="3" type="ORF">VP750_LOCUS9587</name>
</gene>
<comment type="caution">
    <text evidence="3">The sequence shown here is derived from an EMBL/GenBank/DDBJ whole genome shotgun (WGS) entry which is preliminary data.</text>
</comment>
<keyword evidence="4" id="KW-1185">Reference proteome</keyword>
<evidence type="ECO:0000256" key="1">
    <source>
        <dbReference type="SAM" id="Coils"/>
    </source>
</evidence>
<evidence type="ECO:0000313" key="4">
    <source>
        <dbReference type="Proteomes" id="UP001497392"/>
    </source>
</evidence>
<name>A0ABP1GA80_9CHLO</name>
<keyword evidence="1" id="KW-0175">Coiled coil</keyword>
<evidence type="ECO:0000313" key="3">
    <source>
        <dbReference type="EMBL" id="CAL5227681.1"/>
    </source>
</evidence>
<evidence type="ECO:0000256" key="2">
    <source>
        <dbReference type="SAM" id="MobiDB-lite"/>
    </source>
</evidence>
<dbReference type="EMBL" id="CAXHTA020000017">
    <property type="protein sequence ID" value="CAL5227681.1"/>
    <property type="molecule type" value="Genomic_DNA"/>
</dbReference>
<sequence>MEDRAPCPAGRGPLLELSPEKENWRFAQTGQEKKKPSEALEARNSVSEAPVGKLLAAVQVSLAELKQEVNAAKSLSTSASVVLQTNANLKEAQHKLLTPPSPTVQSTRSTLKLEDAKQVPEIELPITCGRPAPVDKAPKPELLQWLATGMALAQAVQQAESASMETRLATLEARMCASLQASPDSRRMSHDIAMLGHEAIRAEDINSILARLVEAEEVLEGMATLRARHGEVASMQHDQQLALAALQDAVTTCCESMDELQTATEGGHSNPAVQEAMGSLAARLGQAEKALQKAAAQQVGNSSRIAAMAAQRAHLQGGLQDCTRQLACLREEVTQLAQQQDSQQSGAAAEDVASLKVQVEAHALTGAREASEVARQLGALESAQHVTGAEVAAAQARLRLLSDGLAQANIALADVQDTLEESGEGDRKAELGAELAGLQAMLHDLVKSGKAQGELVIALAGETTEQHSTAMRLQHTLAQECQAMAQRQERLAAELAAAQCGMLELRSSMPAAPLVALQAAMDALQAEQAAQREAISAFKAQLTTADNQLQACTGAVEVLTEQHGAADTQLRSMHSAMTEQQVHLTELAAECDRRHETAMKMQQTTATEAALLGQQVKAEQATQRAATAEIKDNLQRQIADVAAGTTDLAEGQTVTAASLTAAHGKFNMLAEAFKTEQEHIQALAADTNAQQQTLVRLQKHTALACNDQLKELSTSLGHVRLQTDDLAAATAERMERQDDDILLLQNSLVEVGTVVQALDASQTA</sequence>
<dbReference type="Proteomes" id="UP001497392">
    <property type="component" value="Unassembled WGS sequence"/>
</dbReference>
<feature type="region of interest" description="Disordered" evidence="2">
    <location>
        <begin position="1"/>
        <end position="21"/>
    </location>
</feature>
<organism evidence="3 4">
    <name type="scientific">Coccomyxa viridis</name>
    <dbReference type="NCBI Taxonomy" id="1274662"/>
    <lineage>
        <taxon>Eukaryota</taxon>
        <taxon>Viridiplantae</taxon>
        <taxon>Chlorophyta</taxon>
        <taxon>core chlorophytes</taxon>
        <taxon>Trebouxiophyceae</taxon>
        <taxon>Trebouxiophyceae incertae sedis</taxon>
        <taxon>Coccomyxaceae</taxon>
        <taxon>Coccomyxa</taxon>
    </lineage>
</organism>
<feature type="compositionally biased region" description="Basic and acidic residues" evidence="2">
    <location>
        <begin position="31"/>
        <end position="41"/>
    </location>
</feature>
<proteinExistence type="predicted"/>